<proteinExistence type="predicted"/>
<dbReference type="InterPro" id="IPR021848">
    <property type="entry name" value="HODM_asu-like"/>
</dbReference>
<name>A0A1B7NZ61_9EURO</name>
<evidence type="ECO:0000256" key="1">
    <source>
        <dbReference type="SAM" id="MobiDB-lite"/>
    </source>
</evidence>
<dbReference type="OrthoDB" id="5043642at2759"/>
<comment type="caution">
    <text evidence="3">The sequence shown here is derived from an EMBL/GenBank/DDBJ whole genome shotgun (WGS) entry which is preliminary data.</text>
</comment>
<keyword evidence="2" id="KW-0812">Transmembrane</keyword>
<organism evidence="3 4">
    <name type="scientific">Emergomyces africanus</name>
    <dbReference type="NCBI Taxonomy" id="1955775"/>
    <lineage>
        <taxon>Eukaryota</taxon>
        <taxon>Fungi</taxon>
        <taxon>Dikarya</taxon>
        <taxon>Ascomycota</taxon>
        <taxon>Pezizomycotina</taxon>
        <taxon>Eurotiomycetes</taxon>
        <taxon>Eurotiomycetidae</taxon>
        <taxon>Onygenales</taxon>
        <taxon>Ajellomycetaceae</taxon>
        <taxon>Emergomyces</taxon>
    </lineage>
</organism>
<feature type="compositionally biased region" description="Basic and acidic residues" evidence="1">
    <location>
        <begin position="63"/>
        <end position="74"/>
    </location>
</feature>
<gene>
    <name evidence="3" type="ORF">ACJ72_03583</name>
</gene>
<evidence type="ECO:0000313" key="4">
    <source>
        <dbReference type="Proteomes" id="UP000091918"/>
    </source>
</evidence>
<feature type="region of interest" description="Disordered" evidence="1">
    <location>
        <begin position="52"/>
        <end position="75"/>
    </location>
</feature>
<keyword evidence="2" id="KW-1133">Transmembrane helix</keyword>
<evidence type="ECO:0000256" key="2">
    <source>
        <dbReference type="SAM" id="Phobius"/>
    </source>
</evidence>
<evidence type="ECO:0000313" key="3">
    <source>
        <dbReference type="EMBL" id="OAX82070.1"/>
    </source>
</evidence>
<accession>A0A1B7NZ61</accession>
<reference evidence="3 4" key="1">
    <citation type="submission" date="2015-07" db="EMBL/GenBank/DDBJ databases">
        <title>Emmonsia species relationships and genome sequence.</title>
        <authorList>
            <person name="Cuomo C.A."/>
            <person name="Schwartz I.S."/>
            <person name="Kenyon C."/>
            <person name="de Hoog G.S."/>
            <person name="Govender N.P."/>
            <person name="Botha A."/>
            <person name="Moreno L."/>
            <person name="de Vries M."/>
            <person name="Munoz J.F."/>
            <person name="Stielow J.B."/>
        </authorList>
    </citation>
    <scope>NUCLEOTIDE SEQUENCE [LARGE SCALE GENOMIC DNA]</scope>
    <source>
        <strain evidence="3 4">CBS 136260</strain>
    </source>
</reference>
<keyword evidence="2" id="KW-0472">Membrane</keyword>
<sequence>MEHTCEYFANMKGPMLIIGGTLMAFALAYLALDKEKRGRLTRLIKIGGPRVSAAATPHGSLSQEKRATVDKPHGDILPPSRRQALLYTMKDVSVPLNPESLVGRDVTDEGTLKSLLPITANYFTCPAKYTPTGLSTDEIKALGDFPEYATLSGVPLPNPYFEFKPEMAKPRPYRPFRWNYHQTMSLTRMETDWWLELDQEYRSRITQRKELYLKHGKAVLDYLPGSELACKELMEMVVQFLCARYPQYFSLSNEKRYFHNGILGTKDDLKAKHPLVILMDNIPEDFAIMLRDDKTGDYVLRAGVICSALGWNLGMKMGLQLHQIHAPIPDYKEKMQFSMDR</sequence>
<dbReference type="STRING" id="1658172.A0A1B7NZ61"/>
<feature type="transmembrane region" description="Helical" evidence="2">
    <location>
        <begin position="15"/>
        <end position="32"/>
    </location>
</feature>
<dbReference type="Proteomes" id="UP000091918">
    <property type="component" value="Unassembled WGS sequence"/>
</dbReference>
<keyword evidence="4" id="KW-1185">Reference proteome</keyword>
<dbReference type="Pfam" id="PF11927">
    <property type="entry name" value="HODM_asu-like"/>
    <property type="match status" value="1"/>
</dbReference>
<dbReference type="AlphaFoldDB" id="A0A1B7NZ61"/>
<protein>
    <submittedName>
        <fullName evidence="3">Uncharacterized protein</fullName>
    </submittedName>
</protein>
<dbReference type="EMBL" id="LGUA01000362">
    <property type="protein sequence ID" value="OAX82070.1"/>
    <property type="molecule type" value="Genomic_DNA"/>
</dbReference>